<dbReference type="RefSeq" id="WP_387719142.1">
    <property type="nucleotide sequence ID" value="NZ_JBIAPI010000004.1"/>
</dbReference>
<comment type="subcellular location">
    <subcellularLocation>
        <location evidence="1">Cytoplasm</location>
    </subcellularLocation>
</comment>
<evidence type="ECO:0000313" key="6">
    <source>
        <dbReference type="Proteomes" id="UP001601948"/>
    </source>
</evidence>
<evidence type="ECO:0000256" key="1">
    <source>
        <dbReference type="ARBA" id="ARBA00004496"/>
    </source>
</evidence>
<organism evidence="5 6">
    <name type="scientific">Nocardia suismassiliense</name>
    <dbReference type="NCBI Taxonomy" id="2077092"/>
    <lineage>
        <taxon>Bacteria</taxon>
        <taxon>Bacillati</taxon>
        <taxon>Actinomycetota</taxon>
        <taxon>Actinomycetes</taxon>
        <taxon>Mycobacteriales</taxon>
        <taxon>Nocardiaceae</taxon>
        <taxon>Nocardia</taxon>
    </lineage>
</organism>
<name>A0ABW6QUQ6_9NOCA</name>
<gene>
    <name evidence="5" type="ORF">ACFYV7_19390</name>
</gene>
<proteinExistence type="inferred from homology"/>
<keyword evidence="3" id="KW-0963">Cytoplasm</keyword>
<dbReference type="InterPro" id="IPR025734">
    <property type="entry name" value="EspG"/>
</dbReference>
<keyword evidence="6" id="KW-1185">Reference proteome</keyword>
<evidence type="ECO:0000256" key="3">
    <source>
        <dbReference type="ARBA" id="ARBA00022490"/>
    </source>
</evidence>
<accession>A0ABW6QUQ6</accession>
<dbReference type="Pfam" id="PF14011">
    <property type="entry name" value="ESX-1_EspG"/>
    <property type="match status" value="1"/>
</dbReference>
<evidence type="ECO:0000256" key="2">
    <source>
        <dbReference type="ARBA" id="ARBA00006411"/>
    </source>
</evidence>
<sequence length="260" mass="29055">MNRTWDFTDLEFAAAWDATQADLVPEPLVYTSSTEFYDDARAAMREAWARVRSRWGHELEEILAAIARPDIRLIVRGLDGQDPRNPKGVVRMLAARKGEVAYVITQKPGRTFWHAEGFTLTEHEVLSLGDTVAAALPKVPAGKQSDFVLVEPRAADEFDYSYGRSKIQDFEDAVDSRSEAFNKADATLDGTIVVQQGHSRFGPRGITNMYMRWRDLVDDGRYVIMPGNPTMVVAADTKRLGALINSHIAEVVKAIKDDRA</sequence>
<reference evidence="5 6" key="1">
    <citation type="submission" date="2024-10" db="EMBL/GenBank/DDBJ databases">
        <title>The Natural Products Discovery Center: Release of the First 8490 Sequenced Strains for Exploring Actinobacteria Biosynthetic Diversity.</title>
        <authorList>
            <person name="Kalkreuter E."/>
            <person name="Kautsar S.A."/>
            <person name="Yang D."/>
            <person name="Bader C.D."/>
            <person name="Teijaro C.N."/>
            <person name="Fluegel L."/>
            <person name="Davis C.M."/>
            <person name="Simpson J.R."/>
            <person name="Lauterbach L."/>
            <person name="Steele A.D."/>
            <person name="Gui C."/>
            <person name="Meng S."/>
            <person name="Li G."/>
            <person name="Viehrig K."/>
            <person name="Ye F."/>
            <person name="Su P."/>
            <person name="Kiefer A.F."/>
            <person name="Nichols A."/>
            <person name="Cepeda A.J."/>
            <person name="Yan W."/>
            <person name="Fan B."/>
            <person name="Jiang Y."/>
            <person name="Adhikari A."/>
            <person name="Zheng C.-J."/>
            <person name="Schuster L."/>
            <person name="Cowan T.M."/>
            <person name="Smanski M.J."/>
            <person name="Chevrette M.G."/>
            <person name="De Carvalho L.P.S."/>
            <person name="Shen B."/>
        </authorList>
    </citation>
    <scope>NUCLEOTIDE SEQUENCE [LARGE SCALE GENOMIC DNA]</scope>
    <source>
        <strain evidence="5 6">NPDC003040</strain>
    </source>
</reference>
<comment type="similarity">
    <text evidence="2">Belongs to the EspG family.</text>
</comment>
<evidence type="ECO:0000313" key="5">
    <source>
        <dbReference type="EMBL" id="MFF3224965.1"/>
    </source>
</evidence>
<comment type="caution">
    <text evidence="5">The sequence shown here is derived from an EMBL/GenBank/DDBJ whole genome shotgun (WGS) entry which is preliminary data.</text>
</comment>
<dbReference type="EMBL" id="JBIAPI010000004">
    <property type="protein sequence ID" value="MFF3224965.1"/>
    <property type="molecule type" value="Genomic_DNA"/>
</dbReference>
<keyword evidence="4" id="KW-0143">Chaperone</keyword>
<dbReference type="Proteomes" id="UP001601948">
    <property type="component" value="Unassembled WGS sequence"/>
</dbReference>
<protein>
    <submittedName>
        <fullName evidence="5">ESX secretion-associated protein EspG</fullName>
    </submittedName>
</protein>
<evidence type="ECO:0000256" key="4">
    <source>
        <dbReference type="ARBA" id="ARBA00023186"/>
    </source>
</evidence>